<gene>
    <name evidence="1" type="ORF">GCM10017600_75050</name>
</gene>
<comment type="caution">
    <text evidence="1">The sequence shown here is derived from an EMBL/GenBank/DDBJ whole genome shotgun (WGS) entry which is preliminary data.</text>
</comment>
<keyword evidence="2" id="KW-1185">Reference proteome</keyword>
<reference evidence="1" key="1">
    <citation type="journal article" date="2014" name="Int. J. Syst. Evol. Microbiol.">
        <title>Complete genome sequence of Corynebacterium casei LMG S-19264T (=DSM 44701T), isolated from a smear-ripened cheese.</title>
        <authorList>
            <consortium name="US DOE Joint Genome Institute (JGI-PGF)"/>
            <person name="Walter F."/>
            <person name="Albersmeier A."/>
            <person name="Kalinowski J."/>
            <person name="Ruckert C."/>
        </authorList>
    </citation>
    <scope>NUCLEOTIDE SEQUENCE</scope>
    <source>
        <strain evidence="1">VKM Ac-2007</strain>
    </source>
</reference>
<dbReference type="RefSeq" id="WP_271222347.1">
    <property type="nucleotide sequence ID" value="NZ_BAAAVD010000007.1"/>
</dbReference>
<sequence>MTIPTQLALCAFLDDPTREMYGLEICAAAGPASGAIHPILARALHHALECTHALGFDLDRIPTYELDRSGSYWRCITPGAYCPKAAHNRYGYAKVTNRRHKCSQYPNGQ</sequence>
<proteinExistence type="predicted"/>
<organism evidence="1 2">
    <name type="scientific">Streptosporangium carneum</name>
    <dbReference type="NCBI Taxonomy" id="47481"/>
    <lineage>
        <taxon>Bacteria</taxon>
        <taxon>Bacillati</taxon>
        <taxon>Actinomycetota</taxon>
        <taxon>Actinomycetes</taxon>
        <taxon>Streptosporangiales</taxon>
        <taxon>Streptosporangiaceae</taxon>
        <taxon>Streptosporangium</taxon>
    </lineage>
</organism>
<dbReference type="Proteomes" id="UP001143474">
    <property type="component" value="Unassembled WGS sequence"/>
</dbReference>
<dbReference type="AlphaFoldDB" id="A0A9W6IAD2"/>
<dbReference type="EMBL" id="BSEV01000028">
    <property type="protein sequence ID" value="GLK14093.1"/>
    <property type="molecule type" value="Genomic_DNA"/>
</dbReference>
<protein>
    <submittedName>
        <fullName evidence="1">Uncharacterized protein</fullName>
    </submittedName>
</protein>
<evidence type="ECO:0000313" key="2">
    <source>
        <dbReference type="Proteomes" id="UP001143474"/>
    </source>
</evidence>
<evidence type="ECO:0000313" key="1">
    <source>
        <dbReference type="EMBL" id="GLK14093.1"/>
    </source>
</evidence>
<accession>A0A9W6IAD2</accession>
<reference evidence="1" key="2">
    <citation type="submission" date="2023-01" db="EMBL/GenBank/DDBJ databases">
        <authorList>
            <person name="Sun Q."/>
            <person name="Evtushenko L."/>
        </authorList>
    </citation>
    <scope>NUCLEOTIDE SEQUENCE</scope>
    <source>
        <strain evidence="1">VKM Ac-2007</strain>
    </source>
</reference>
<name>A0A9W6IAD2_9ACTN</name>